<proteinExistence type="predicted"/>
<dbReference type="Gene3D" id="1.10.10.10">
    <property type="entry name" value="Winged helix-like DNA-binding domain superfamily/Winged helix DNA-binding domain"/>
    <property type="match status" value="1"/>
</dbReference>
<dbReference type="InterPro" id="IPR001034">
    <property type="entry name" value="DeoR_HTH"/>
</dbReference>
<keyword evidence="1" id="KW-0805">Transcription regulation</keyword>
<accession>A0ABT4TJI1</accession>
<dbReference type="InterPro" id="IPR050313">
    <property type="entry name" value="Carb_Metab_HTH_regulators"/>
</dbReference>
<dbReference type="SUPFAM" id="SSF46785">
    <property type="entry name" value="Winged helix' DNA-binding domain"/>
    <property type="match status" value="1"/>
</dbReference>
<evidence type="ECO:0000256" key="3">
    <source>
        <dbReference type="ARBA" id="ARBA00023163"/>
    </source>
</evidence>
<dbReference type="SMART" id="SM01134">
    <property type="entry name" value="DeoRC"/>
    <property type="match status" value="1"/>
</dbReference>
<comment type="caution">
    <text evidence="5">The sequence shown here is derived from an EMBL/GenBank/DDBJ whole genome shotgun (WGS) entry which is preliminary data.</text>
</comment>
<dbReference type="EMBL" id="JAQFWP010000014">
    <property type="protein sequence ID" value="MDA2804832.1"/>
    <property type="molecule type" value="Genomic_DNA"/>
</dbReference>
<keyword evidence="6" id="KW-1185">Reference proteome</keyword>
<dbReference type="GO" id="GO:0003677">
    <property type="term" value="F:DNA binding"/>
    <property type="evidence" value="ECO:0007669"/>
    <property type="project" value="UniProtKB-KW"/>
</dbReference>
<evidence type="ECO:0000256" key="1">
    <source>
        <dbReference type="ARBA" id="ARBA00023015"/>
    </source>
</evidence>
<dbReference type="PROSITE" id="PS00894">
    <property type="entry name" value="HTH_DEOR_1"/>
    <property type="match status" value="1"/>
</dbReference>
<protein>
    <submittedName>
        <fullName evidence="5">DeoR/GlpR family DNA-binding transcription regulator</fullName>
    </submittedName>
</protein>
<dbReference type="PANTHER" id="PTHR30363:SF44">
    <property type="entry name" value="AGA OPERON TRANSCRIPTIONAL REPRESSOR-RELATED"/>
    <property type="match status" value="1"/>
</dbReference>
<dbReference type="InterPro" id="IPR036388">
    <property type="entry name" value="WH-like_DNA-bd_sf"/>
</dbReference>
<dbReference type="Pfam" id="PF00455">
    <property type="entry name" value="DeoRC"/>
    <property type="match status" value="1"/>
</dbReference>
<dbReference type="SUPFAM" id="SSF100950">
    <property type="entry name" value="NagB/RpiA/CoA transferase-like"/>
    <property type="match status" value="1"/>
</dbReference>
<name>A0ABT4TJI1_9ACTN</name>
<dbReference type="PROSITE" id="PS51000">
    <property type="entry name" value="HTH_DEOR_2"/>
    <property type="match status" value="1"/>
</dbReference>
<dbReference type="Proteomes" id="UP001165685">
    <property type="component" value="Unassembled WGS sequence"/>
</dbReference>
<evidence type="ECO:0000259" key="4">
    <source>
        <dbReference type="PROSITE" id="PS51000"/>
    </source>
</evidence>
<sequence length="252" mass="26045">MDSAERVDLVIARLKEAGEVGVAELAEASGHSEMTIRRDLDRLESQGVLRRVRGGAVSLVPRGQEPPYVLRERQAVEAKQRIAARVAALVPTGAALALDSGTTALEVARELAGRPVTVMPLSLQGADVLARSAETTVLVAGGEVRPGELNLHGPLAEASLAAVRFDVAVVGCCGLSAGDGVTAHDLPDVAVKRAMMRSSQRTVAAADSTKIGLVTMGYVCPVGEIDTLVTDDGAPEDALAEIRAAGVDVVTV</sequence>
<dbReference type="InterPro" id="IPR018356">
    <property type="entry name" value="Tscrpt_reg_HTH_DeoR_CS"/>
</dbReference>
<dbReference type="InterPro" id="IPR014036">
    <property type="entry name" value="DeoR-like_C"/>
</dbReference>
<dbReference type="InterPro" id="IPR036390">
    <property type="entry name" value="WH_DNA-bd_sf"/>
</dbReference>
<evidence type="ECO:0000256" key="2">
    <source>
        <dbReference type="ARBA" id="ARBA00023125"/>
    </source>
</evidence>
<gene>
    <name evidence="5" type="ORF">O4U47_09935</name>
</gene>
<organism evidence="5 6">
    <name type="scientific">Nocardiopsis suaedae</name>
    <dbReference type="NCBI Taxonomy" id="3018444"/>
    <lineage>
        <taxon>Bacteria</taxon>
        <taxon>Bacillati</taxon>
        <taxon>Actinomycetota</taxon>
        <taxon>Actinomycetes</taxon>
        <taxon>Streptosporangiales</taxon>
        <taxon>Nocardiopsidaceae</taxon>
        <taxon>Nocardiopsis</taxon>
    </lineage>
</organism>
<feature type="domain" description="HTH deoR-type" evidence="4">
    <location>
        <begin position="3"/>
        <end position="58"/>
    </location>
</feature>
<dbReference type="Pfam" id="PF08220">
    <property type="entry name" value="HTH_DeoR"/>
    <property type="match status" value="1"/>
</dbReference>
<evidence type="ECO:0000313" key="5">
    <source>
        <dbReference type="EMBL" id="MDA2804832.1"/>
    </source>
</evidence>
<keyword evidence="2 5" id="KW-0238">DNA-binding</keyword>
<dbReference type="SMART" id="SM00420">
    <property type="entry name" value="HTH_DEOR"/>
    <property type="match status" value="1"/>
</dbReference>
<dbReference type="InterPro" id="IPR037171">
    <property type="entry name" value="NagB/RpiA_transferase-like"/>
</dbReference>
<keyword evidence="3" id="KW-0804">Transcription</keyword>
<evidence type="ECO:0000313" key="6">
    <source>
        <dbReference type="Proteomes" id="UP001165685"/>
    </source>
</evidence>
<reference evidence="5" key="1">
    <citation type="submission" date="2023-01" db="EMBL/GenBank/DDBJ databases">
        <title>Draft genome sequence of Nocardiopsis sp. LSu2-4 isolated from halophytes.</title>
        <authorList>
            <person name="Duangmal K."/>
            <person name="Chantavorakit T."/>
        </authorList>
    </citation>
    <scope>NUCLEOTIDE SEQUENCE</scope>
    <source>
        <strain evidence="5">LSu2-4</strain>
    </source>
</reference>
<dbReference type="PANTHER" id="PTHR30363">
    <property type="entry name" value="HTH-TYPE TRANSCRIPTIONAL REGULATOR SRLR-RELATED"/>
    <property type="match status" value="1"/>
</dbReference>
<dbReference type="RefSeq" id="WP_270677431.1">
    <property type="nucleotide sequence ID" value="NZ_JAQFWP010000014.1"/>
</dbReference>
<dbReference type="PRINTS" id="PR00037">
    <property type="entry name" value="HTHLACR"/>
</dbReference>